<reference evidence="2 3" key="1">
    <citation type="submission" date="2011-09" db="EMBL/GenBank/DDBJ databases">
        <title>The Genome Sequence of Plasmodium vivax North Korean.</title>
        <authorList>
            <consortium name="The Broad Institute Genome Sequencing Platform"/>
            <consortium name="The Broad Institute Genome Sequencing Center for Infectious Disease"/>
            <person name="Neafsey D."/>
            <person name="Carlton J."/>
            <person name="Barnwell J."/>
            <person name="Collins W."/>
            <person name="Escalante A."/>
            <person name="Mullikin J."/>
            <person name="Saul A."/>
            <person name="Guigo R."/>
            <person name="Camara F."/>
            <person name="Young S.K."/>
            <person name="Zeng Q."/>
            <person name="Gargeya S."/>
            <person name="Fitzgerald M."/>
            <person name="Haas B."/>
            <person name="Abouelleil A."/>
            <person name="Alvarado L."/>
            <person name="Arachchi H.M."/>
            <person name="Berlin A."/>
            <person name="Brown A."/>
            <person name="Chapman S.B."/>
            <person name="Chen Z."/>
            <person name="Dunbar C."/>
            <person name="Freedman E."/>
            <person name="Gearin G."/>
            <person name="Gellesch M."/>
            <person name="Goldberg J."/>
            <person name="Griggs A."/>
            <person name="Gujja S."/>
            <person name="Heiman D."/>
            <person name="Howarth C."/>
            <person name="Larson L."/>
            <person name="Lui A."/>
            <person name="MacDonald P.J.P."/>
            <person name="Montmayeur A."/>
            <person name="Murphy C."/>
            <person name="Neiman D."/>
            <person name="Pearson M."/>
            <person name="Priest M."/>
            <person name="Roberts A."/>
            <person name="Saif S."/>
            <person name="Shea T."/>
            <person name="Shenoy N."/>
            <person name="Sisk P."/>
            <person name="Stolte C."/>
            <person name="Sykes S."/>
            <person name="Wortman J."/>
            <person name="Nusbaum C."/>
            <person name="Birren B."/>
        </authorList>
    </citation>
    <scope>NUCLEOTIDE SEQUENCE [LARGE SCALE GENOMIC DNA]</scope>
    <source>
        <strain evidence="2 3">North Korean</strain>
    </source>
</reference>
<feature type="transmembrane region" description="Helical" evidence="1">
    <location>
        <begin position="167"/>
        <end position="189"/>
    </location>
</feature>
<sequence length="263" mass="30267">MSILKNIHITENFRFLFFLNIITIIILIWIYNPHDDVHTYGITIENINKKGNSLSICFKRYLAESGGETEIDKAVLYKNSPYNFENNGTSNYDENVSIYGNMKNRDSIKLKLYKISYKHRHTKKKGLSKLDCYCEGKIFNRIDEINKLVKNMGNDKNNFKKILHKKYGLKFTLSCLFTLIGIIVSSIYYGCGGNTEYSDIELGTIKIPGEGALPVIGILIILNFIILSGIIYIIIKIIKYEKLKAAKGKMSVMEYCRFCKDIF</sequence>
<keyword evidence="1" id="KW-1133">Transmembrane helix</keyword>
<dbReference type="InterPro" id="IPR022139">
    <property type="entry name" value="Fam-L/Fam-M-like_plasmodium"/>
</dbReference>
<feature type="transmembrane region" description="Helical" evidence="1">
    <location>
        <begin position="12"/>
        <end position="31"/>
    </location>
</feature>
<dbReference type="EMBL" id="KQ235247">
    <property type="protein sequence ID" value="KNA01600.1"/>
    <property type="molecule type" value="Genomic_DNA"/>
</dbReference>
<name>A0A0J9U0P2_PLAVI</name>
<evidence type="ECO:0000313" key="2">
    <source>
        <dbReference type="EMBL" id="KNA01600.1"/>
    </source>
</evidence>
<proteinExistence type="predicted"/>
<protein>
    <submittedName>
        <fullName evidence="2">Uncharacterized protein</fullName>
    </submittedName>
</protein>
<gene>
    <name evidence="2" type="ORF">PVNG_05965</name>
</gene>
<accession>A0A0J9U0P2</accession>
<dbReference type="AlphaFoldDB" id="A0A0J9U0P2"/>
<organism evidence="2 3">
    <name type="scientific">Plasmodium vivax North Korean</name>
    <dbReference type="NCBI Taxonomy" id="1035514"/>
    <lineage>
        <taxon>Eukaryota</taxon>
        <taxon>Sar</taxon>
        <taxon>Alveolata</taxon>
        <taxon>Apicomplexa</taxon>
        <taxon>Aconoidasida</taxon>
        <taxon>Haemosporida</taxon>
        <taxon>Plasmodiidae</taxon>
        <taxon>Plasmodium</taxon>
        <taxon>Plasmodium (Plasmodium)</taxon>
    </lineage>
</organism>
<feature type="transmembrane region" description="Helical" evidence="1">
    <location>
        <begin position="212"/>
        <end position="235"/>
    </location>
</feature>
<keyword evidence="1" id="KW-0472">Membrane</keyword>
<evidence type="ECO:0000313" key="3">
    <source>
        <dbReference type="Proteomes" id="UP000053239"/>
    </source>
</evidence>
<dbReference type="Proteomes" id="UP000053239">
    <property type="component" value="Unassembled WGS sequence"/>
</dbReference>
<dbReference type="Pfam" id="PF12420">
    <property type="entry name" value="DUF3671"/>
    <property type="match status" value="1"/>
</dbReference>
<keyword evidence="1" id="KW-0812">Transmembrane</keyword>
<evidence type="ECO:0000256" key="1">
    <source>
        <dbReference type="SAM" id="Phobius"/>
    </source>
</evidence>